<dbReference type="Gene3D" id="3.40.50.1820">
    <property type="entry name" value="alpha/beta hydrolase"/>
    <property type="match status" value="1"/>
</dbReference>
<dbReference type="STRING" id="1569628.A0A316UVR6"/>
<gene>
    <name evidence="2" type="ORF">BDZ90DRAFT_230260</name>
</gene>
<evidence type="ECO:0000313" key="3">
    <source>
        <dbReference type="Proteomes" id="UP000245884"/>
    </source>
</evidence>
<accession>A0A316UVR6</accession>
<dbReference type="OrthoDB" id="449091at2759"/>
<sequence length="929" mass="102011">MPSSPQHDATLALSSRWSCIGPWPAGMREESFGPDPRFLEEVGGAYTVDPPGVKQVHAITEASENATAARHSISISYPRDAIDWTGAHDTAGWAALQWQGLAWTKLDIRHRDSKRPLVLSVDVRGAIQFAIVAHDEAFTPAHFKWHLADYYSYDGDHLPHLIALDEQPGDYWFIVRPLYEVRVFGGFPPDTTPTVDLDVRLALIESSGRHHLPTVITQGHLCIAPDVVEGRLASPYFSVALRNDDTGETWRIIDIHETYEQEPVFARLSLLRPPDQPSRAAAALVHPLQTTKVGFQAEAGRALTALVSSGEIAVKLVLLIADQSGQEHVLTFTLSLGCVREPPSLDEHFSYRYTYLSKSGLGPHYAIVVPPRQLRQEGASNEQHQQPVIVALHGAGVETDSPFWRTSLPRHSTCWIVLPTGLTPWGLDWQQASRTMWQDLVSDLRFQQALLPSAVATTTPPPVVLLGHSNGGQGAWHGLVHGGEQVIAGIVCAGYIKMEDYVAPVWRAERHTIDPVLRGILESARTVFANDVHLSNLVAAKGPVPLTIKYGSEDDNVPPWHSREMGALLRTWASRAGLGKESWPKVIEVKGRGHWWDEMLREEDVQRAVDEACEHKKVRLPKRFTVTCVIPSTTRARNGWRIVQTEVPGRIARLEVEYRNAAAAEGSCCTVVAASNVRQIGVAATTGLSVNVGSSTLQLAAGRQHRLVKVPRTSSTEWQLLDGTFPPPRLLCPVTLLLDTPSRFLLIQPTSVHALDSRKAAYASISARWAHDLLAYTTIPAHTIQDREISSMPSSSSHVYLGGPDENLALSTVNGGTGIPFITHLGSGQFKIRDRLFAEPGIGLLYSIPHRGHLDAEEGAQQRSVVLSGTDAEGIERAARLLPVRTGVPLPEWIVVGRDCDRFGMGGVLAAGWYDNQWGWSEAMSYIGD</sequence>
<dbReference type="PANTHER" id="PTHR43037:SF4">
    <property type="entry name" value="PEPTIDASE S9 PROLYL OLIGOPEPTIDASE CATALYTIC DOMAIN-CONTAINING PROTEIN"/>
    <property type="match status" value="1"/>
</dbReference>
<evidence type="ECO:0008006" key="4">
    <source>
        <dbReference type="Google" id="ProtNLM"/>
    </source>
</evidence>
<organism evidence="2 3">
    <name type="scientific">Jaminaea rosea</name>
    <dbReference type="NCBI Taxonomy" id="1569628"/>
    <lineage>
        <taxon>Eukaryota</taxon>
        <taxon>Fungi</taxon>
        <taxon>Dikarya</taxon>
        <taxon>Basidiomycota</taxon>
        <taxon>Ustilaginomycotina</taxon>
        <taxon>Exobasidiomycetes</taxon>
        <taxon>Microstromatales</taxon>
        <taxon>Microstromatales incertae sedis</taxon>
        <taxon>Jaminaea</taxon>
    </lineage>
</organism>
<dbReference type="Proteomes" id="UP000245884">
    <property type="component" value="Unassembled WGS sequence"/>
</dbReference>
<dbReference type="AlphaFoldDB" id="A0A316UVR6"/>
<evidence type="ECO:0000256" key="1">
    <source>
        <dbReference type="ARBA" id="ARBA00022729"/>
    </source>
</evidence>
<dbReference type="InterPro" id="IPR029058">
    <property type="entry name" value="AB_hydrolase_fold"/>
</dbReference>
<keyword evidence="3" id="KW-1185">Reference proteome</keyword>
<name>A0A316UVR6_9BASI</name>
<reference evidence="2 3" key="1">
    <citation type="journal article" date="2018" name="Mol. Biol. Evol.">
        <title>Broad Genomic Sampling Reveals a Smut Pathogenic Ancestry of the Fungal Clade Ustilaginomycotina.</title>
        <authorList>
            <person name="Kijpornyongpan T."/>
            <person name="Mondo S.J."/>
            <person name="Barry K."/>
            <person name="Sandor L."/>
            <person name="Lee J."/>
            <person name="Lipzen A."/>
            <person name="Pangilinan J."/>
            <person name="LaButti K."/>
            <person name="Hainaut M."/>
            <person name="Henrissat B."/>
            <person name="Grigoriev I.V."/>
            <person name="Spatafora J.W."/>
            <person name="Aime M.C."/>
        </authorList>
    </citation>
    <scope>NUCLEOTIDE SEQUENCE [LARGE SCALE GENOMIC DNA]</scope>
    <source>
        <strain evidence="2 3">MCA 5214</strain>
    </source>
</reference>
<keyword evidence="1" id="KW-0732">Signal</keyword>
<dbReference type="InterPro" id="IPR050955">
    <property type="entry name" value="Plant_Biomass_Hydrol_Est"/>
</dbReference>
<proteinExistence type="predicted"/>
<evidence type="ECO:0000313" key="2">
    <source>
        <dbReference type="EMBL" id="PWN29386.1"/>
    </source>
</evidence>
<dbReference type="RefSeq" id="XP_025363998.1">
    <property type="nucleotide sequence ID" value="XM_025505411.1"/>
</dbReference>
<dbReference type="SUPFAM" id="SSF53474">
    <property type="entry name" value="alpha/beta-Hydrolases"/>
    <property type="match status" value="1"/>
</dbReference>
<dbReference type="GeneID" id="37027234"/>
<dbReference type="EMBL" id="KZ819663">
    <property type="protein sequence ID" value="PWN29386.1"/>
    <property type="molecule type" value="Genomic_DNA"/>
</dbReference>
<dbReference type="PANTHER" id="PTHR43037">
    <property type="entry name" value="UNNAMED PRODUCT-RELATED"/>
    <property type="match status" value="1"/>
</dbReference>
<protein>
    <recommendedName>
        <fullName evidence="4">Peptidase S9 prolyl oligopeptidase catalytic domain-containing protein</fullName>
    </recommendedName>
</protein>